<name>A0ABM3FV00_NEOLC</name>
<evidence type="ECO:0000313" key="5">
    <source>
        <dbReference type="RefSeq" id="XP_046591834.1"/>
    </source>
</evidence>
<sequence>MSDEGFDMCEYMWDPNVVMRRLLSILRQRQAYCTDNECLNDGALPGPGTPPAYSDFFLMIIAFAFIALMLAFRPRSLRGGHGSNDTKRRDHDAKWVLVEIHQCRHQQLIESKQIKLNTAEDVFIYLNPAALESFK</sequence>
<evidence type="ECO:0000313" key="3">
    <source>
        <dbReference type="Proteomes" id="UP000829291"/>
    </source>
</evidence>
<dbReference type="Proteomes" id="UP000829291">
    <property type="component" value="Chromosome 3"/>
</dbReference>
<dbReference type="PANTHER" id="PTHR31019">
    <property type="entry name" value="SMALL INTEGRAL MEMBRANE PROTEIN 14"/>
    <property type="match status" value="1"/>
</dbReference>
<evidence type="ECO:0000256" key="2">
    <source>
        <dbReference type="SAM" id="Phobius"/>
    </source>
</evidence>
<keyword evidence="2" id="KW-1133">Transmembrane helix</keyword>
<proteinExistence type="predicted"/>
<dbReference type="GeneID" id="107222208"/>
<dbReference type="Pfam" id="PF11027">
    <property type="entry name" value="DUF2615"/>
    <property type="match status" value="1"/>
</dbReference>
<evidence type="ECO:0000256" key="1">
    <source>
        <dbReference type="ARBA" id="ARBA00017902"/>
    </source>
</evidence>
<dbReference type="InterPro" id="IPR020309">
    <property type="entry name" value="Smim-14"/>
</dbReference>
<organism evidence="3 4">
    <name type="scientific">Neodiprion lecontei</name>
    <name type="common">Redheaded pine sawfly</name>
    <dbReference type="NCBI Taxonomy" id="441921"/>
    <lineage>
        <taxon>Eukaryota</taxon>
        <taxon>Metazoa</taxon>
        <taxon>Ecdysozoa</taxon>
        <taxon>Arthropoda</taxon>
        <taxon>Hexapoda</taxon>
        <taxon>Insecta</taxon>
        <taxon>Pterygota</taxon>
        <taxon>Neoptera</taxon>
        <taxon>Endopterygota</taxon>
        <taxon>Hymenoptera</taxon>
        <taxon>Tenthredinoidea</taxon>
        <taxon>Diprionidae</taxon>
        <taxon>Diprioninae</taxon>
        <taxon>Neodiprion</taxon>
    </lineage>
</organism>
<protein>
    <recommendedName>
        <fullName evidence="1">Small integral membrane protein 14</fullName>
    </recommendedName>
</protein>
<dbReference type="RefSeq" id="XP_046591833.1">
    <property type="nucleotide sequence ID" value="XM_046735877.1"/>
</dbReference>
<feature type="transmembrane region" description="Helical" evidence="2">
    <location>
        <begin position="52"/>
        <end position="72"/>
    </location>
</feature>
<reference evidence="4 5" key="1">
    <citation type="submission" date="2025-05" db="UniProtKB">
        <authorList>
            <consortium name="RefSeq"/>
        </authorList>
    </citation>
    <scope>IDENTIFICATION</scope>
    <source>
        <tissue evidence="4 5">Thorax and Abdomen</tissue>
    </source>
</reference>
<gene>
    <name evidence="4 5" type="primary">LOC107222208</name>
</gene>
<dbReference type="RefSeq" id="XP_046591834.1">
    <property type="nucleotide sequence ID" value="XM_046735878.1"/>
</dbReference>
<keyword evidence="3" id="KW-1185">Reference proteome</keyword>
<keyword evidence="2" id="KW-0472">Membrane</keyword>
<dbReference type="PANTHER" id="PTHR31019:SF1">
    <property type="entry name" value="SMALL INTEGRAL MEMBRANE PROTEIN 14"/>
    <property type="match status" value="1"/>
</dbReference>
<accession>A0ABM3FV00</accession>
<keyword evidence="2" id="KW-0812">Transmembrane</keyword>
<evidence type="ECO:0000313" key="4">
    <source>
        <dbReference type="RefSeq" id="XP_046591833.1"/>
    </source>
</evidence>